<dbReference type="GO" id="GO:0004806">
    <property type="term" value="F:triacylglycerol lipase activity"/>
    <property type="evidence" value="ECO:0007669"/>
    <property type="project" value="InterPro"/>
</dbReference>
<dbReference type="STRING" id="1586267.GCA_001418685_00766"/>
<dbReference type="PANTHER" id="PTHR34853">
    <property type="match status" value="1"/>
</dbReference>
<feature type="signal peptide" evidence="1">
    <location>
        <begin position="1"/>
        <end position="24"/>
    </location>
</feature>
<evidence type="ECO:0000313" key="2">
    <source>
        <dbReference type="EMBL" id="CVK15930.1"/>
    </source>
</evidence>
<name>A0A0X3ANG7_9FLAO</name>
<dbReference type="PROSITE" id="PS51257">
    <property type="entry name" value="PROKAR_LIPOPROTEIN"/>
    <property type="match status" value="1"/>
</dbReference>
<accession>A0A0X3ANG7</accession>
<dbReference type="EMBL" id="FCOR01000004">
    <property type="protein sequence ID" value="CVK15930.1"/>
    <property type="molecule type" value="Genomic_DNA"/>
</dbReference>
<dbReference type="Gene3D" id="3.40.50.1820">
    <property type="entry name" value="alpha/beta hydrolase"/>
    <property type="match status" value="1"/>
</dbReference>
<feature type="chain" id="PRO_5007049751" evidence="1">
    <location>
        <begin position="25"/>
        <end position="444"/>
    </location>
</feature>
<evidence type="ECO:0000313" key="3">
    <source>
        <dbReference type="Proteomes" id="UP000182761"/>
    </source>
</evidence>
<protein>
    <submittedName>
        <fullName evidence="2">Alpha/beta hydrolase family protein</fullName>
    </submittedName>
</protein>
<dbReference type="InterPro" id="IPR005152">
    <property type="entry name" value="Lipase_secreted"/>
</dbReference>
<gene>
    <name evidence="2" type="ORF">Ga0061079_10448</name>
</gene>
<dbReference type="GO" id="GO:0016042">
    <property type="term" value="P:lipid catabolic process"/>
    <property type="evidence" value="ECO:0007669"/>
    <property type="project" value="InterPro"/>
</dbReference>
<keyword evidence="3" id="KW-1185">Reference proteome</keyword>
<reference evidence="2 3" key="1">
    <citation type="submission" date="2016-01" db="EMBL/GenBank/DDBJ databases">
        <authorList>
            <person name="McClelland M."/>
            <person name="Jain A."/>
            <person name="Saraogi P."/>
            <person name="Mendelson R."/>
            <person name="Westerman R."/>
            <person name="SanMiguel P."/>
            <person name="Csonka L."/>
        </authorList>
    </citation>
    <scope>NUCLEOTIDE SEQUENCE [LARGE SCALE GENOMIC DNA]</scope>
    <source>
        <strain evidence="2 3">R-53146</strain>
    </source>
</reference>
<dbReference type="PANTHER" id="PTHR34853:SF1">
    <property type="entry name" value="LIPASE 5"/>
    <property type="match status" value="1"/>
</dbReference>
<dbReference type="Proteomes" id="UP000182761">
    <property type="component" value="Unassembled WGS sequence"/>
</dbReference>
<evidence type="ECO:0000256" key="1">
    <source>
        <dbReference type="SAM" id="SignalP"/>
    </source>
</evidence>
<dbReference type="Gene3D" id="1.10.260.160">
    <property type="match status" value="1"/>
</dbReference>
<dbReference type="SUPFAM" id="SSF53474">
    <property type="entry name" value="alpha/beta-Hydrolases"/>
    <property type="match status" value="1"/>
</dbReference>
<dbReference type="OrthoDB" id="9798122at2"/>
<proteinExistence type="predicted"/>
<keyword evidence="1" id="KW-0732">Signal</keyword>
<dbReference type="InterPro" id="IPR029058">
    <property type="entry name" value="AB_hydrolase_fold"/>
</dbReference>
<keyword evidence="2" id="KW-0378">Hydrolase</keyword>
<organism evidence="2 3">
    <name type="scientific">Apibacter mensalis</name>
    <dbReference type="NCBI Taxonomy" id="1586267"/>
    <lineage>
        <taxon>Bacteria</taxon>
        <taxon>Pseudomonadati</taxon>
        <taxon>Bacteroidota</taxon>
        <taxon>Flavobacteriia</taxon>
        <taxon>Flavobacteriales</taxon>
        <taxon>Weeksellaceae</taxon>
        <taxon>Apibacter</taxon>
    </lineage>
</organism>
<sequence>MKKFTFRFIIFSFLGMILTMQSCTSEDSLDEVSSSSVNSDESLSNSVSGWSNDFEEIGTLDYSTLLDIRENLIKSGVSVSNLKLNEPSKTRRSQPYVQVIKVKAKTSHPNRLGGTIDVSGVLLLPTKFICNNIFKHRIIIAPPPTYTYNKMAPSNVFQGFKWMDNDFHFNYLAFWTLQACSGFIVFFPDYPGFGDSYKQCQHPYLDSKAMVNSTLDLLKSAQRTLTKKGYKYKKDLIITGYSLGGFVASSLAREIETNPSHGQSVGLLLTGGTPCNLKQIADIVRGTEKTQHHFFLSYGLWGYKENAYPYININDFLKEPYASKSLSWFDGTHYELLLNLYFSNRPKDIYTEKFIKYLDTDPSISYMNEILKENSVKPWKNKCRFIMTHGTSDVSVYYQNAYDFSENQKKAGGNVTFIPTVGDHIIGIVPYYAKATLYAALYKY</sequence>
<dbReference type="RefSeq" id="WP_055425150.1">
    <property type="nucleotide sequence ID" value="NZ_FCOR01000004.1"/>
</dbReference>
<dbReference type="AlphaFoldDB" id="A0A0X3ANG7"/>